<dbReference type="CDD" id="cd08504">
    <property type="entry name" value="PBP2_OppA"/>
    <property type="match status" value="1"/>
</dbReference>
<evidence type="ECO:0000256" key="3">
    <source>
        <dbReference type="ARBA" id="ARBA00022448"/>
    </source>
</evidence>
<dbReference type="InterPro" id="IPR030678">
    <property type="entry name" value="Peptide/Ni-bd"/>
</dbReference>
<dbReference type="KEGG" id="clf:GJQ69_01985"/>
<dbReference type="PANTHER" id="PTHR30290">
    <property type="entry name" value="PERIPLASMIC BINDING COMPONENT OF ABC TRANSPORTER"/>
    <property type="match status" value="1"/>
</dbReference>
<evidence type="ECO:0000256" key="5">
    <source>
        <dbReference type="SAM" id="Coils"/>
    </source>
</evidence>
<comment type="subcellular location">
    <subcellularLocation>
        <location evidence="1">Cell membrane</location>
        <topology evidence="1">Lipid-anchor</topology>
    </subcellularLocation>
</comment>
<keyword evidence="5" id="KW-0175">Coiled coil</keyword>
<dbReference type="PIRSF" id="PIRSF002741">
    <property type="entry name" value="MppA"/>
    <property type="match status" value="1"/>
</dbReference>
<dbReference type="EMBL" id="CP046051">
    <property type="protein sequence ID" value="QKN23370.1"/>
    <property type="molecule type" value="Genomic_DNA"/>
</dbReference>
<dbReference type="Gene3D" id="3.40.190.10">
    <property type="entry name" value="Periplasmic binding protein-like II"/>
    <property type="match status" value="1"/>
</dbReference>
<dbReference type="InterPro" id="IPR023765">
    <property type="entry name" value="SBP_5_CS"/>
</dbReference>
<name>A0A859DNP9_9FIRM</name>
<evidence type="ECO:0000313" key="7">
    <source>
        <dbReference type="EMBL" id="QKN23370.1"/>
    </source>
</evidence>
<dbReference type="InterPro" id="IPR000914">
    <property type="entry name" value="SBP_5_dom"/>
</dbReference>
<dbReference type="AlphaFoldDB" id="A0A859DNP9"/>
<dbReference type="Pfam" id="PF00496">
    <property type="entry name" value="SBP_bac_5"/>
    <property type="match status" value="1"/>
</dbReference>
<dbReference type="Gene3D" id="3.10.105.10">
    <property type="entry name" value="Dipeptide-binding Protein, Domain 3"/>
    <property type="match status" value="1"/>
</dbReference>
<evidence type="ECO:0000259" key="6">
    <source>
        <dbReference type="Pfam" id="PF00496"/>
    </source>
</evidence>
<feature type="domain" description="Solute-binding protein family 5" evidence="6">
    <location>
        <begin position="143"/>
        <end position="534"/>
    </location>
</feature>
<proteinExistence type="inferred from homology"/>
<accession>A0A859DNP9</accession>
<sequence length="611" mass="66513">MMKLLPVSCFTAFLFFREFPVSGSRTGCRRKRVQMSVQGGLKMKKRISGSSTPAWKKRLFRAAAFLLAAVMAGSMAGCGSSAGSAAASAASTRYPGTSAANSVTINVPNEPPELNSMLTTDQVSGDVLRLTVSGLTKQDANDTPQPDIAKSWDISADKKTYTFHLRKDAKWSNGEPVKAKDFVFSWLTAMTASTGAQYAYILTDNIAGGQEYYDKKITADKVGVKALDDYTLKVEFKNPIPYALSLTSFFAYLPINEKGYKQITGSNADKYGKSPQTLLTNGPYKMTEWTHDDHVTLVKNNDYWDAAKTTIPNVKLTMLKDENAMMNAFKAGSVDEVTVNGDQMAAMKAEGEPVHTYSDGGTVYLEYNVKRTKLGLNNAKIRKALGMALDTAKMCTNVLKDGSTAATGVVPTAIAGANGSYDKARGTVIAGYDKAKAKALFEDGLKETGLSKNDLKIPLVSSDDSKAQKITAYLQQQWSDALGITVELKPMPSKSRFAAMSAGDFDMVLTNWFPDYNDPMTYLDTLVTTNGNNNGKYSSKQYDTLIQQATAEADAAKRQNILIQAEKLMMDDCPIYPLYFKAQCYVTSGKFTGLTRTAFQDIDLCDGAKVS</sequence>
<evidence type="ECO:0000256" key="1">
    <source>
        <dbReference type="ARBA" id="ARBA00004193"/>
    </source>
</evidence>
<evidence type="ECO:0000256" key="2">
    <source>
        <dbReference type="ARBA" id="ARBA00005695"/>
    </source>
</evidence>
<dbReference type="Proteomes" id="UP000501316">
    <property type="component" value="Chromosome"/>
</dbReference>
<dbReference type="PROSITE" id="PS01040">
    <property type="entry name" value="SBP_BACTERIAL_5"/>
    <property type="match status" value="1"/>
</dbReference>
<keyword evidence="3" id="KW-0813">Transport</keyword>
<dbReference type="FunFam" id="3.90.76.10:FF:000001">
    <property type="entry name" value="Oligopeptide ABC transporter substrate-binding protein"/>
    <property type="match status" value="1"/>
</dbReference>
<dbReference type="SUPFAM" id="SSF53850">
    <property type="entry name" value="Periplasmic binding protein-like II"/>
    <property type="match status" value="1"/>
</dbReference>
<reference evidence="7 8" key="1">
    <citation type="submission" date="2019-11" db="EMBL/GenBank/DDBJ databases">
        <authorList>
            <person name="Ren C."/>
            <person name="Wang H."/>
            <person name="Xu Y."/>
        </authorList>
    </citation>
    <scope>NUCLEOTIDE SEQUENCE [LARGE SCALE GENOMIC DNA]</scope>
    <source>
        <strain evidence="7 8">LBM 19010</strain>
    </source>
</reference>
<dbReference type="GO" id="GO:0043190">
    <property type="term" value="C:ATP-binding cassette (ABC) transporter complex"/>
    <property type="evidence" value="ECO:0007669"/>
    <property type="project" value="InterPro"/>
</dbReference>
<dbReference type="PANTHER" id="PTHR30290:SF10">
    <property type="entry name" value="PERIPLASMIC OLIGOPEPTIDE-BINDING PROTEIN-RELATED"/>
    <property type="match status" value="1"/>
</dbReference>
<feature type="coiled-coil region" evidence="5">
    <location>
        <begin position="539"/>
        <end position="566"/>
    </location>
</feature>
<dbReference type="FunFam" id="3.10.105.10:FF:000001">
    <property type="entry name" value="Oligopeptide ABC transporter, oligopeptide-binding protein"/>
    <property type="match status" value="1"/>
</dbReference>
<organism evidence="7 8">
    <name type="scientific">Caproicibacterium lactatifermentans</name>
    <dbReference type="NCBI Taxonomy" id="2666138"/>
    <lineage>
        <taxon>Bacteria</taxon>
        <taxon>Bacillati</taxon>
        <taxon>Bacillota</taxon>
        <taxon>Clostridia</taxon>
        <taxon>Eubacteriales</taxon>
        <taxon>Oscillospiraceae</taxon>
        <taxon>Caproicibacterium</taxon>
    </lineage>
</organism>
<evidence type="ECO:0000256" key="4">
    <source>
        <dbReference type="ARBA" id="ARBA00022729"/>
    </source>
</evidence>
<evidence type="ECO:0000313" key="8">
    <source>
        <dbReference type="Proteomes" id="UP000501316"/>
    </source>
</evidence>
<dbReference type="GO" id="GO:0015833">
    <property type="term" value="P:peptide transport"/>
    <property type="evidence" value="ECO:0007669"/>
    <property type="project" value="TreeGrafter"/>
</dbReference>
<protein>
    <recommendedName>
        <fullName evidence="6">Solute-binding protein family 5 domain-containing protein</fullName>
    </recommendedName>
</protein>
<gene>
    <name evidence="7" type="ORF">GJQ69_01985</name>
</gene>
<comment type="similarity">
    <text evidence="2">Belongs to the bacterial solute-binding protein 5 family.</text>
</comment>
<dbReference type="InterPro" id="IPR039424">
    <property type="entry name" value="SBP_5"/>
</dbReference>
<dbReference type="Gene3D" id="3.90.76.10">
    <property type="entry name" value="Dipeptide-binding Protein, Domain 1"/>
    <property type="match status" value="1"/>
</dbReference>
<dbReference type="GO" id="GO:0030288">
    <property type="term" value="C:outer membrane-bounded periplasmic space"/>
    <property type="evidence" value="ECO:0007669"/>
    <property type="project" value="UniProtKB-ARBA"/>
</dbReference>
<dbReference type="GO" id="GO:1904680">
    <property type="term" value="F:peptide transmembrane transporter activity"/>
    <property type="evidence" value="ECO:0007669"/>
    <property type="project" value="TreeGrafter"/>
</dbReference>
<keyword evidence="4" id="KW-0732">Signal</keyword>